<keyword evidence="1" id="KW-0378">Hydrolase</keyword>
<name>A0A0C3A3W5_SERVB</name>
<dbReference type="AlphaFoldDB" id="A0A0C3A3W5"/>
<dbReference type="CDD" id="cd07061">
    <property type="entry name" value="HP_HAP_like"/>
    <property type="match status" value="1"/>
</dbReference>
<evidence type="ECO:0000313" key="4">
    <source>
        <dbReference type="Proteomes" id="UP000054097"/>
    </source>
</evidence>
<dbReference type="OrthoDB" id="6509975at2759"/>
<evidence type="ECO:0000313" key="3">
    <source>
        <dbReference type="EMBL" id="KIM19365.1"/>
    </source>
</evidence>
<gene>
    <name evidence="3" type="ORF">M408DRAFT_13500</name>
</gene>
<dbReference type="GO" id="GO:0003993">
    <property type="term" value="F:acid phosphatase activity"/>
    <property type="evidence" value="ECO:0007669"/>
    <property type="project" value="TreeGrafter"/>
</dbReference>
<reference evidence="3 4" key="1">
    <citation type="submission" date="2014-04" db="EMBL/GenBank/DDBJ databases">
        <authorList>
            <consortium name="DOE Joint Genome Institute"/>
            <person name="Kuo A."/>
            <person name="Zuccaro A."/>
            <person name="Kohler A."/>
            <person name="Nagy L.G."/>
            <person name="Floudas D."/>
            <person name="Copeland A."/>
            <person name="Barry K.W."/>
            <person name="Cichocki N."/>
            <person name="Veneault-Fourrey C."/>
            <person name="LaButti K."/>
            <person name="Lindquist E.A."/>
            <person name="Lipzen A."/>
            <person name="Lundell T."/>
            <person name="Morin E."/>
            <person name="Murat C."/>
            <person name="Sun H."/>
            <person name="Tunlid A."/>
            <person name="Henrissat B."/>
            <person name="Grigoriev I.V."/>
            <person name="Hibbett D.S."/>
            <person name="Martin F."/>
            <person name="Nordberg H.P."/>
            <person name="Cantor M.N."/>
            <person name="Hua S.X."/>
        </authorList>
    </citation>
    <scope>NUCLEOTIDE SEQUENCE [LARGE SCALE GENOMIC DNA]</scope>
    <source>
        <strain evidence="3 4">MAFF 305830</strain>
    </source>
</reference>
<reference evidence="4" key="2">
    <citation type="submission" date="2015-01" db="EMBL/GenBank/DDBJ databases">
        <title>Evolutionary Origins and Diversification of the Mycorrhizal Mutualists.</title>
        <authorList>
            <consortium name="DOE Joint Genome Institute"/>
            <consortium name="Mycorrhizal Genomics Consortium"/>
            <person name="Kohler A."/>
            <person name="Kuo A."/>
            <person name="Nagy L.G."/>
            <person name="Floudas D."/>
            <person name="Copeland A."/>
            <person name="Barry K.W."/>
            <person name="Cichocki N."/>
            <person name="Veneault-Fourrey C."/>
            <person name="LaButti K."/>
            <person name="Lindquist E.A."/>
            <person name="Lipzen A."/>
            <person name="Lundell T."/>
            <person name="Morin E."/>
            <person name="Murat C."/>
            <person name="Riley R."/>
            <person name="Ohm R."/>
            <person name="Sun H."/>
            <person name="Tunlid A."/>
            <person name="Henrissat B."/>
            <person name="Grigoriev I.V."/>
            <person name="Hibbett D.S."/>
            <person name="Martin F."/>
        </authorList>
    </citation>
    <scope>NUCLEOTIDE SEQUENCE [LARGE SCALE GENOMIC DNA]</scope>
    <source>
        <strain evidence="4">MAFF 305830</strain>
    </source>
</reference>
<feature type="region of interest" description="Disordered" evidence="2">
    <location>
        <begin position="1"/>
        <end position="37"/>
    </location>
</feature>
<dbReference type="InterPro" id="IPR029033">
    <property type="entry name" value="His_PPase_superfam"/>
</dbReference>
<dbReference type="STRING" id="933852.A0A0C3A3W5"/>
<evidence type="ECO:0008006" key="5">
    <source>
        <dbReference type="Google" id="ProtNLM"/>
    </source>
</evidence>
<dbReference type="EMBL" id="KN824770">
    <property type="protein sequence ID" value="KIM19365.1"/>
    <property type="molecule type" value="Genomic_DNA"/>
</dbReference>
<dbReference type="HOGENOM" id="CLU_881562_0_0_1"/>
<accession>A0A0C3A3W5</accession>
<protein>
    <recommendedName>
        <fullName evidence="5">3-phytase</fullName>
    </recommendedName>
</protein>
<dbReference type="InterPro" id="IPR000560">
    <property type="entry name" value="His_Pase_clade-2"/>
</dbReference>
<evidence type="ECO:0000256" key="2">
    <source>
        <dbReference type="SAM" id="MobiDB-lite"/>
    </source>
</evidence>
<dbReference type="Pfam" id="PF00328">
    <property type="entry name" value="His_Phos_2"/>
    <property type="match status" value="1"/>
</dbReference>
<dbReference type="Proteomes" id="UP000054097">
    <property type="component" value="Unassembled WGS sequence"/>
</dbReference>
<evidence type="ECO:0000256" key="1">
    <source>
        <dbReference type="ARBA" id="ARBA00022801"/>
    </source>
</evidence>
<sequence>MPNSAHPASFPGDIGSTQTHAWPPPSPTNAFPSLFPTKVGYPGPTETGAEPGLVLTAGEGRYPSWKGTEGLVKPLLWEEEHEVEDESPEWIEEDLNMDGKKKHRKESFSIFKNWGNLTPFHSVPADSFGIKSETGPEVPDGCTLKGVHILHRHGARYPTGWPGYATPGMLASRFHHAASTGQGIKAHGPLAFLNTWTYKLGTEVLTPFGRQQLFDLGVSMRMKYGSLLEGFTDRLPVFRTESQDRMLASATNFALGFFGWPLDDKFLLSVTVEANGVNNTLAPYKTCPNDSNPLIGDRGTYYVKQWVSVYLVDAQQ</sequence>
<dbReference type="PROSITE" id="PS00616">
    <property type="entry name" value="HIS_ACID_PHOSPHAT_1"/>
    <property type="match status" value="1"/>
</dbReference>
<proteinExistence type="predicted"/>
<dbReference type="InterPro" id="IPR033379">
    <property type="entry name" value="Acid_Pase_AS"/>
</dbReference>
<dbReference type="Gene3D" id="3.40.50.1240">
    <property type="entry name" value="Phosphoglycerate mutase-like"/>
    <property type="match status" value="1"/>
</dbReference>
<dbReference type="PANTHER" id="PTHR20963:SF42">
    <property type="entry name" value="PHOSPHOGLYCERATE MUTASE-LIKE PROTEIN"/>
    <property type="match status" value="1"/>
</dbReference>
<keyword evidence="4" id="KW-1185">Reference proteome</keyword>
<dbReference type="PANTHER" id="PTHR20963">
    <property type="entry name" value="MULTIPLE INOSITOL POLYPHOSPHATE PHOSPHATASE-RELATED"/>
    <property type="match status" value="1"/>
</dbReference>
<dbReference type="SUPFAM" id="SSF53254">
    <property type="entry name" value="Phosphoglycerate mutase-like"/>
    <property type="match status" value="1"/>
</dbReference>
<feature type="non-terminal residue" evidence="3">
    <location>
        <position position="316"/>
    </location>
</feature>
<organism evidence="3 4">
    <name type="scientific">Serendipita vermifera MAFF 305830</name>
    <dbReference type="NCBI Taxonomy" id="933852"/>
    <lineage>
        <taxon>Eukaryota</taxon>
        <taxon>Fungi</taxon>
        <taxon>Dikarya</taxon>
        <taxon>Basidiomycota</taxon>
        <taxon>Agaricomycotina</taxon>
        <taxon>Agaricomycetes</taxon>
        <taxon>Sebacinales</taxon>
        <taxon>Serendipitaceae</taxon>
        <taxon>Serendipita</taxon>
    </lineage>
</organism>